<keyword evidence="4" id="KW-1185">Reference proteome</keyword>
<feature type="compositionally biased region" description="Basic and acidic residues" evidence="1">
    <location>
        <begin position="25"/>
        <end position="39"/>
    </location>
</feature>
<dbReference type="AlphaFoldDB" id="A0A4Z1HVX7"/>
<gene>
    <name evidence="3" type="ORF">BOTNAR_0384g00040</name>
</gene>
<evidence type="ECO:0000256" key="2">
    <source>
        <dbReference type="SAM" id="Phobius"/>
    </source>
</evidence>
<feature type="region of interest" description="Disordered" evidence="1">
    <location>
        <begin position="1"/>
        <end position="42"/>
    </location>
</feature>
<accession>A0A4Z1HVX7</accession>
<reference evidence="3 4" key="1">
    <citation type="submission" date="2017-12" db="EMBL/GenBank/DDBJ databases">
        <title>Comparative genomics of Botrytis spp.</title>
        <authorList>
            <person name="Valero-Jimenez C.A."/>
            <person name="Tapia P."/>
            <person name="Veloso J."/>
            <person name="Silva-Moreno E."/>
            <person name="Staats M."/>
            <person name="Valdes J.H."/>
            <person name="Van Kan J.A.L."/>
        </authorList>
    </citation>
    <scope>NUCLEOTIDE SEQUENCE [LARGE SCALE GENOMIC DNA]</scope>
    <source>
        <strain evidence="3 4">MUCL2120</strain>
    </source>
</reference>
<feature type="compositionally biased region" description="Polar residues" evidence="1">
    <location>
        <begin position="8"/>
        <end position="24"/>
    </location>
</feature>
<dbReference type="EMBL" id="PQXJ01000384">
    <property type="protein sequence ID" value="TGO50670.1"/>
    <property type="molecule type" value="Genomic_DNA"/>
</dbReference>
<keyword evidence="2" id="KW-1133">Transmembrane helix</keyword>
<evidence type="ECO:0000313" key="3">
    <source>
        <dbReference type="EMBL" id="TGO50670.1"/>
    </source>
</evidence>
<evidence type="ECO:0000256" key="1">
    <source>
        <dbReference type="SAM" id="MobiDB-lite"/>
    </source>
</evidence>
<feature type="transmembrane region" description="Helical" evidence="2">
    <location>
        <begin position="275"/>
        <end position="299"/>
    </location>
</feature>
<comment type="caution">
    <text evidence="3">The sequence shown here is derived from an EMBL/GenBank/DDBJ whole genome shotgun (WGS) entry which is preliminary data.</text>
</comment>
<keyword evidence="2" id="KW-0812">Transmembrane</keyword>
<proteinExistence type="predicted"/>
<dbReference type="Proteomes" id="UP000297452">
    <property type="component" value="Unassembled WGS sequence"/>
</dbReference>
<organism evidence="3 4">
    <name type="scientific">Botryotinia narcissicola</name>
    <dbReference type="NCBI Taxonomy" id="278944"/>
    <lineage>
        <taxon>Eukaryota</taxon>
        <taxon>Fungi</taxon>
        <taxon>Dikarya</taxon>
        <taxon>Ascomycota</taxon>
        <taxon>Pezizomycotina</taxon>
        <taxon>Leotiomycetes</taxon>
        <taxon>Helotiales</taxon>
        <taxon>Sclerotiniaceae</taxon>
        <taxon>Botryotinia</taxon>
    </lineage>
</organism>
<sequence length="308" mass="35079">MVDIELTNVETRSHLSQPSVQNASIKEESSSDPTGKHPESSVPAHIVEATLEDKDEDLIMLPAAKLEEWLKQGIQILRENRQRTKAAGSNTEYEALENEPGNPEIGGLRLIWKDVLEEHLLLDPETRRLFVTFFGSIEEFTKSFINLGKSSQYQSIDTPIWNAFDPTSDSETNGPSIFDGVHKTWDLLNSASQDHRKLYRSIVECSFLDLYHDIPSYKITFALRDESELPYAHFGPLEHRVRILREYMDKQKPRGLRQLWMDSKDSFNYYTFRGVIIFGAVSVFLATASLAVSIAQTYASFKSLGQLM</sequence>
<evidence type="ECO:0000313" key="4">
    <source>
        <dbReference type="Proteomes" id="UP000297452"/>
    </source>
</evidence>
<dbReference type="OrthoDB" id="5428890at2759"/>
<keyword evidence="2" id="KW-0472">Membrane</keyword>
<name>A0A4Z1HVX7_9HELO</name>
<protein>
    <submittedName>
        <fullName evidence="3">Uncharacterized protein</fullName>
    </submittedName>
</protein>